<evidence type="ECO:0000313" key="2">
    <source>
        <dbReference type="Proteomes" id="UP000805704"/>
    </source>
</evidence>
<dbReference type="Proteomes" id="UP000805704">
    <property type="component" value="Chromosome 15"/>
</dbReference>
<accession>A0ACB7F8N2</accession>
<comment type="caution">
    <text evidence="1">The sequence shown here is derived from an EMBL/GenBank/DDBJ whole genome shotgun (WGS) entry which is preliminary data.</text>
</comment>
<protein>
    <submittedName>
        <fullName evidence="1">Starch-binding domain-containing protein 1</fullName>
    </submittedName>
</protein>
<dbReference type="EMBL" id="CM024803">
    <property type="protein sequence ID" value="KAG8010835.1"/>
    <property type="molecule type" value="Genomic_DNA"/>
</dbReference>
<gene>
    <name evidence="1" type="primary">STBD1</name>
    <name evidence="1" type="ORF">GBF38_010106</name>
</gene>
<evidence type="ECO:0000313" key="1">
    <source>
        <dbReference type="EMBL" id="KAG8010835.1"/>
    </source>
</evidence>
<organism evidence="1 2">
    <name type="scientific">Nibea albiflora</name>
    <name type="common">Yellow drum</name>
    <name type="synonym">Corvina albiflora</name>
    <dbReference type="NCBI Taxonomy" id="240163"/>
    <lineage>
        <taxon>Eukaryota</taxon>
        <taxon>Metazoa</taxon>
        <taxon>Chordata</taxon>
        <taxon>Craniata</taxon>
        <taxon>Vertebrata</taxon>
        <taxon>Euteleostomi</taxon>
        <taxon>Actinopterygii</taxon>
        <taxon>Neopterygii</taxon>
        <taxon>Teleostei</taxon>
        <taxon>Neoteleostei</taxon>
        <taxon>Acanthomorphata</taxon>
        <taxon>Eupercaria</taxon>
        <taxon>Sciaenidae</taxon>
        <taxon>Nibea</taxon>
    </lineage>
</organism>
<name>A0ACB7F8N2_NIBAL</name>
<keyword evidence="2" id="KW-1185">Reference proteome</keyword>
<reference evidence="1" key="1">
    <citation type="submission" date="2020-04" db="EMBL/GenBank/DDBJ databases">
        <title>A chromosome-scale assembly and high-density genetic map of the yellow drum (Nibea albiflora) genome.</title>
        <authorList>
            <person name="Xu D."/>
            <person name="Zhang W."/>
            <person name="Chen R."/>
            <person name="Tan P."/>
            <person name="Wang L."/>
            <person name="Song H."/>
            <person name="Tian L."/>
            <person name="Zhu Q."/>
            <person name="Wang B."/>
        </authorList>
    </citation>
    <scope>NUCLEOTIDE SEQUENCE</scope>
    <source>
        <strain evidence="1">ZJHYS-2018</strain>
    </source>
</reference>
<proteinExistence type="predicted"/>
<sequence>MLCSTQDQQSDHMKNNGDFPEVTTSAAPGLTEDISPPMYQICLSSLEQNERRDNDLSPPGVGEESGISSMAVSPDFQDASFDVAIGNMVLPVVDSYQQAEGQIEAQNSLFADDVAVSVMNENKAGMVFGPHLSHHSQEPRCKQTDWTKYDSFAANEDMFGHEIEDGYHKAMDQFMAQISASVTSFTDDLKIQTDMKAVIEVSEIKEKKAELCVEKKKGNKEEEEKEEDYEKTEISIMEATMDNNEWITESNYQVLPWLGLSVSSFAQDQTKINQLPTEECQYVSAVTETTCIDKTDILPSTEDIDLSLVEENTENNKKVVAVQPMPQNVNVTFRVHYFTQSPYQTVAVTGNQQELGNWKEFIPLERAKDGHWATVVSLPTESHVEWKFVVLDKGEVCRWEECGNRLFDTGYGDDLLVHKWWGLL</sequence>